<accession>A0A197ZY48</accession>
<protein>
    <submittedName>
        <fullName evidence="2">Uncharacterized protein</fullName>
    </submittedName>
</protein>
<feature type="signal peptide" evidence="1">
    <location>
        <begin position="1"/>
        <end position="23"/>
    </location>
</feature>
<dbReference type="OrthoDB" id="2532515at2"/>
<keyword evidence="3" id="KW-1185">Reference proteome</keyword>
<dbReference type="Proteomes" id="UP000078454">
    <property type="component" value="Unassembled WGS sequence"/>
</dbReference>
<name>A0A197ZY48_9BACL</name>
<proteinExistence type="predicted"/>
<comment type="caution">
    <text evidence="2">The sequence shown here is derived from an EMBL/GenBank/DDBJ whole genome shotgun (WGS) entry which is preliminary data.</text>
</comment>
<keyword evidence="1" id="KW-0732">Signal</keyword>
<dbReference type="AlphaFoldDB" id="A0A197ZY48"/>
<evidence type="ECO:0000313" key="3">
    <source>
        <dbReference type="Proteomes" id="UP000078454"/>
    </source>
</evidence>
<reference evidence="2 3" key="1">
    <citation type="submission" date="2016-05" db="EMBL/GenBank/DDBJ databases">
        <title>Paenibacillus sp. 1ZS3-15 nov., isolated from the rhizosphere soil.</title>
        <authorList>
            <person name="Zhang X.X."/>
            <person name="Zhang J."/>
        </authorList>
    </citation>
    <scope>NUCLEOTIDE SEQUENCE [LARGE SCALE GENOMIC DNA]</scope>
    <source>
        <strain evidence="2 3">1ZS3-15</strain>
    </source>
</reference>
<dbReference type="EMBL" id="LYPB01000092">
    <property type="protein sequence ID" value="OAS13658.1"/>
    <property type="molecule type" value="Genomic_DNA"/>
</dbReference>
<organism evidence="2 3">
    <name type="scientific">Paenibacillus oryzisoli</name>
    <dbReference type="NCBI Taxonomy" id="1850517"/>
    <lineage>
        <taxon>Bacteria</taxon>
        <taxon>Bacillati</taxon>
        <taxon>Bacillota</taxon>
        <taxon>Bacilli</taxon>
        <taxon>Bacillales</taxon>
        <taxon>Paenibacillaceae</taxon>
        <taxon>Paenibacillus</taxon>
    </lineage>
</organism>
<feature type="chain" id="PRO_5038425672" evidence="1">
    <location>
        <begin position="24"/>
        <end position="322"/>
    </location>
</feature>
<dbReference type="STRING" id="1850517.A8708_24735"/>
<dbReference type="RefSeq" id="WP_068670732.1">
    <property type="nucleotide sequence ID" value="NZ_LYPB01000092.1"/>
</dbReference>
<evidence type="ECO:0000256" key="1">
    <source>
        <dbReference type="SAM" id="SignalP"/>
    </source>
</evidence>
<evidence type="ECO:0000313" key="2">
    <source>
        <dbReference type="EMBL" id="OAS13658.1"/>
    </source>
</evidence>
<dbReference type="PROSITE" id="PS51257">
    <property type="entry name" value="PROKAR_LIPOPROTEIN"/>
    <property type="match status" value="1"/>
</dbReference>
<sequence length="322" mass="35014">MTKKWITLTAITAIGLVSLTACTDNTQVKEAFQQSVNKQSELKSYTFDGSTALAISDGLMKSANPLTNGLLSLIRESTITWKGISQVEPLQYQSDLRITPKGSTSPIDIPILIKDSLLYFNMPALNKTSDEFYTIDLTKMSSTSPSPLSADTLKNTPQVSTALTKLVFEGLDAKWFKQAKDPIKLADGSSAKSIQVELTSKNVKEINTQFQAKLPEFIGTLQTNGLLTADKADALKKNGMNSIALKAPSSMKIAIDDQGFIRDQTLDITFTVTLDGKALDNHITLHQTSDAINQGTPLTKEIPAKVKSFDDILKLLTPAAKK</sequence>
<gene>
    <name evidence="2" type="ORF">A8708_24735</name>
</gene>